<dbReference type="AlphaFoldDB" id="A0A4R8T6N1"/>
<sequence>MIRDMASICTEMMMAQGSTMNRRHECPWKRAKNDGENCCSGRQRRQRQETAMATMITWRQMSGLRKNISGRRQASNDDDTERGQRRKDKCNNEYSRKQLRTITTTLTAIRNDDSQKTTEVDGQISDECDVTPH</sequence>
<feature type="region of interest" description="Disordered" evidence="1">
    <location>
        <begin position="60"/>
        <end position="96"/>
    </location>
</feature>
<reference evidence="2 3" key="1">
    <citation type="submission" date="2018-11" db="EMBL/GenBank/DDBJ databases">
        <title>Genome sequence and assembly of Colletotrichum sidae.</title>
        <authorList>
            <person name="Gan P."/>
            <person name="Shirasu K."/>
        </authorList>
    </citation>
    <scope>NUCLEOTIDE SEQUENCE [LARGE SCALE GENOMIC DNA]</scope>
    <source>
        <strain evidence="2 3">CBS 518.97</strain>
    </source>
</reference>
<proteinExistence type="predicted"/>
<dbReference type="Proteomes" id="UP000295604">
    <property type="component" value="Unassembled WGS sequence"/>
</dbReference>
<evidence type="ECO:0000256" key="1">
    <source>
        <dbReference type="SAM" id="MobiDB-lite"/>
    </source>
</evidence>
<feature type="compositionally biased region" description="Basic and acidic residues" evidence="1">
    <location>
        <begin position="110"/>
        <end position="119"/>
    </location>
</feature>
<gene>
    <name evidence="2" type="ORF">C8034_v005265</name>
</gene>
<feature type="compositionally biased region" description="Acidic residues" evidence="1">
    <location>
        <begin position="124"/>
        <end position="133"/>
    </location>
</feature>
<feature type="region of interest" description="Disordered" evidence="1">
    <location>
        <begin position="110"/>
        <end position="133"/>
    </location>
</feature>
<evidence type="ECO:0000313" key="3">
    <source>
        <dbReference type="Proteomes" id="UP000295604"/>
    </source>
</evidence>
<accession>A0A4R8T6N1</accession>
<keyword evidence="3" id="KW-1185">Reference proteome</keyword>
<evidence type="ECO:0000313" key="2">
    <source>
        <dbReference type="EMBL" id="TEA13044.1"/>
    </source>
</evidence>
<dbReference type="EMBL" id="QAPF01000219">
    <property type="protein sequence ID" value="TEA13044.1"/>
    <property type="molecule type" value="Genomic_DNA"/>
</dbReference>
<protein>
    <submittedName>
        <fullName evidence="2">Uncharacterized protein</fullName>
    </submittedName>
</protein>
<comment type="caution">
    <text evidence="2">The sequence shown here is derived from an EMBL/GenBank/DDBJ whole genome shotgun (WGS) entry which is preliminary data.</text>
</comment>
<name>A0A4R8T6N1_9PEZI</name>
<organism evidence="2 3">
    <name type="scientific">Colletotrichum sidae</name>
    <dbReference type="NCBI Taxonomy" id="1347389"/>
    <lineage>
        <taxon>Eukaryota</taxon>
        <taxon>Fungi</taxon>
        <taxon>Dikarya</taxon>
        <taxon>Ascomycota</taxon>
        <taxon>Pezizomycotina</taxon>
        <taxon>Sordariomycetes</taxon>
        <taxon>Hypocreomycetidae</taxon>
        <taxon>Glomerellales</taxon>
        <taxon>Glomerellaceae</taxon>
        <taxon>Colletotrichum</taxon>
        <taxon>Colletotrichum orbiculare species complex</taxon>
    </lineage>
</organism>